<dbReference type="EMBL" id="SLXQ01000010">
    <property type="protein sequence ID" value="TCP48654.1"/>
    <property type="molecule type" value="Genomic_DNA"/>
</dbReference>
<sequence>MNEAVLRELAIWLLVPSVAVIALIGLVVRIGTPAAIRRRRRERQTRKLTALLRTRPPSNTLIVNWIDYRELSKDRLRALFAEHDWQLSTQEITDRGWLLTCTRTAESR</sequence>
<proteinExistence type="predicted"/>
<evidence type="ECO:0000313" key="3">
    <source>
        <dbReference type="Proteomes" id="UP000294911"/>
    </source>
</evidence>
<comment type="caution">
    <text evidence="2">The sequence shown here is derived from an EMBL/GenBank/DDBJ whole genome shotgun (WGS) entry which is preliminary data.</text>
</comment>
<feature type="transmembrane region" description="Helical" evidence="1">
    <location>
        <begin position="12"/>
        <end position="36"/>
    </location>
</feature>
<organism evidence="2 3">
    <name type="scientific">Tamaricihabitans halophyticus</name>
    <dbReference type="NCBI Taxonomy" id="1262583"/>
    <lineage>
        <taxon>Bacteria</taxon>
        <taxon>Bacillati</taxon>
        <taxon>Actinomycetota</taxon>
        <taxon>Actinomycetes</taxon>
        <taxon>Pseudonocardiales</taxon>
        <taxon>Pseudonocardiaceae</taxon>
        <taxon>Tamaricihabitans</taxon>
    </lineage>
</organism>
<reference evidence="2 3" key="1">
    <citation type="submission" date="2019-03" db="EMBL/GenBank/DDBJ databases">
        <title>Genomic Encyclopedia of Type Strains, Phase IV (KMG-IV): sequencing the most valuable type-strain genomes for metagenomic binning, comparative biology and taxonomic classification.</title>
        <authorList>
            <person name="Goeker M."/>
        </authorList>
    </citation>
    <scope>NUCLEOTIDE SEQUENCE [LARGE SCALE GENOMIC DNA]</scope>
    <source>
        <strain evidence="2 3">DSM 45765</strain>
    </source>
</reference>
<keyword evidence="1" id="KW-0812">Transmembrane</keyword>
<evidence type="ECO:0000313" key="2">
    <source>
        <dbReference type="EMBL" id="TCP48654.1"/>
    </source>
</evidence>
<dbReference type="Proteomes" id="UP000294911">
    <property type="component" value="Unassembled WGS sequence"/>
</dbReference>
<evidence type="ECO:0000256" key="1">
    <source>
        <dbReference type="SAM" id="Phobius"/>
    </source>
</evidence>
<keyword evidence="1" id="KW-1133">Transmembrane helix</keyword>
<dbReference type="AlphaFoldDB" id="A0A4R2QIX6"/>
<name>A0A4R2QIX6_9PSEU</name>
<protein>
    <submittedName>
        <fullName evidence="2">Uncharacterized protein</fullName>
    </submittedName>
</protein>
<keyword evidence="1" id="KW-0472">Membrane</keyword>
<dbReference type="OrthoDB" id="3692183at2"/>
<dbReference type="RefSeq" id="WP_132878913.1">
    <property type="nucleotide sequence ID" value="NZ_SLXQ01000010.1"/>
</dbReference>
<gene>
    <name evidence="2" type="ORF">EV191_110215</name>
</gene>
<accession>A0A4R2QIX6</accession>
<keyword evidence="3" id="KW-1185">Reference proteome</keyword>